<dbReference type="GO" id="GO:0005549">
    <property type="term" value="F:odorant binding"/>
    <property type="evidence" value="ECO:0007669"/>
    <property type="project" value="InterPro"/>
</dbReference>
<dbReference type="Gene3D" id="1.10.238.20">
    <property type="entry name" value="Pheromone/general odorant binding protein domain"/>
    <property type="match status" value="1"/>
</dbReference>
<proteinExistence type="inferred from homology"/>
<keyword evidence="6" id="KW-1185">Reference proteome</keyword>
<comment type="caution">
    <text evidence="5">The sequence shown here is derived from an EMBL/GenBank/DDBJ whole genome shotgun (WGS) entry which is preliminary data.</text>
</comment>
<comment type="subcellular location">
    <subcellularLocation>
        <location evidence="1">Secreted</location>
    </subcellularLocation>
</comment>
<dbReference type="Proteomes" id="UP001353858">
    <property type="component" value="Unassembled WGS sequence"/>
</dbReference>
<accession>A0AAN7P944</accession>
<dbReference type="InterPro" id="IPR036728">
    <property type="entry name" value="PBP_GOBP_sf"/>
</dbReference>
<sequence>MNFFALHLTCFIVAVAEAQMSKCRVPVATPRNIAKIVNQCQDEIKSALLSEAVHFLSNVEGSSTRRKREAFSSEEKRIAGCLLQCVYRKMKAVNSSGFPTVEGLVALYTEGVDDREYILASYQAVHKCLTLAQTKHIATPQSLSDKGKTCDIAFDVFDCVSDKIGEYCGQSP</sequence>
<keyword evidence="4" id="KW-0732">Signal</keyword>
<evidence type="ECO:0000313" key="6">
    <source>
        <dbReference type="Proteomes" id="UP001353858"/>
    </source>
</evidence>
<feature type="signal peptide" evidence="4">
    <location>
        <begin position="1"/>
        <end position="18"/>
    </location>
</feature>
<reference evidence="6" key="1">
    <citation type="submission" date="2023-01" db="EMBL/GenBank/DDBJ databases">
        <title>Key to firefly adult light organ development and bioluminescence: homeobox transcription factors regulate luciferase expression and transportation to peroxisome.</title>
        <authorList>
            <person name="Fu X."/>
        </authorList>
    </citation>
    <scope>NUCLEOTIDE SEQUENCE [LARGE SCALE GENOMIC DNA]</scope>
</reference>
<dbReference type="GO" id="GO:0005576">
    <property type="term" value="C:extracellular region"/>
    <property type="evidence" value="ECO:0007669"/>
    <property type="project" value="UniProtKB-SubCell"/>
</dbReference>
<dbReference type="AlphaFoldDB" id="A0AAN7P944"/>
<name>A0AAN7P944_9COLE</name>
<dbReference type="SUPFAM" id="SSF47565">
    <property type="entry name" value="Insect pheromone/odorant-binding proteins"/>
    <property type="match status" value="1"/>
</dbReference>
<keyword evidence="3" id="KW-0964">Secreted</keyword>
<evidence type="ECO:0000256" key="4">
    <source>
        <dbReference type="SAM" id="SignalP"/>
    </source>
</evidence>
<evidence type="ECO:0000256" key="1">
    <source>
        <dbReference type="ARBA" id="ARBA00004613"/>
    </source>
</evidence>
<dbReference type="InterPro" id="IPR006170">
    <property type="entry name" value="PBP/GOBP"/>
</dbReference>
<dbReference type="PANTHER" id="PTHR21066:SF18">
    <property type="entry name" value="ODORANT-BINDING PROTEIN 73A, ISOFORM B"/>
    <property type="match status" value="1"/>
</dbReference>
<protein>
    <submittedName>
        <fullName evidence="5">Uncharacterized protein</fullName>
    </submittedName>
</protein>
<evidence type="ECO:0000313" key="5">
    <source>
        <dbReference type="EMBL" id="KAK4878918.1"/>
    </source>
</evidence>
<feature type="chain" id="PRO_5042863938" evidence="4">
    <location>
        <begin position="19"/>
        <end position="172"/>
    </location>
</feature>
<dbReference type="InterPro" id="IPR052295">
    <property type="entry name" value="Odorant-binding_protein"/>
</dbReference>
<evidence type="ECO:0000256" key="2">
    <source>
        <dbReference type="ARBA" id="ARBA00008098"/>
    </source>
</evidence>
<gene>
    <name evidence="5" type="ORF">RN001_007064</name>
</gene>
<organism evidence="5 6">
    <name type="scientific">Aquatica leii</name>
    <dbReference type="NCBI Taxonomy" id="1421715"/>
    <lineage>
        <taxon>Eukaryota</taxon>
        <taxon>Metazoa</taxon>
        <taxon>Ecdysozoa</taxon>
        <taxon>Arthropoda</taxon>
        <taxon>Hexapoda</taxon>
        <taxon>Insecta</taxon>
        <taxon>Pterygota</taxon>
        <taxon>Neoptera</taxon>
        <taxon>Endopterygota</taxon>
        <taxon>Coleoptera</taxon>
        <taxon>Polyphaga</taxon>
        <taxon>Elateriformia</taxon>
        <taxon>Elateroidea</taxon>
        <taxon>Lampyridae</taxon>
        <taxon>Luciolinae</taxon>
        <taxon>Aquatica</taxon>
    </lineage>
</organism>
<comment type="similarity">
    <text evidence="2">Belongs to the PBP/GOBP family.</text>
</comment>
<dbReference type="Pfam" id="PF01395">
    <property type="entry name" value="PBP_GOBP"/>
    <property type="match status" value="1"/>
</dbReference>
<evidence type="ECO:0000256" key="3">
    <source>
        <dbReference type="ARBA" id="ARBA00022525"/>
    </source>
</evidence>
<dbReference type="PANTHER" id="PTHR21066">
    <property type="entry name" value="ODORANT-BINDING PROTEIN 59A-RELATED"/>
    <property type="match status" value="1"/>
</dbReference>
<dbReference type="EMBL" id="JARPUR010000003">
    <property type="protein sequence ID" value="KAK4878918.1"/>
    <property type="molecule type" value="Genomic_DNA"/>
</dbReference>